<keyword evidence="1 2" id="KW-0413">Isomerase</keyword>
<organism evidence="2 3">
    <name type="scientific">Halanaerobium salsuginis</name>
    <dbReference type="NCBI Taxonomy" id="29563"/>
    <lineage>
        <taxon>Bacteria</taxon>
        <taxon>Bacillati</taxon>
        <taxon>Bacillota</taxon>
        <taxon>Clostridia</taxon>
        <taxon>Halanaerobiales</taxon>
        <taxon>Halanaerobiaceae</taxon>
        <taxon>Halanaerobium</taxon>
    </lineage>
</organism>
<gene>
    <name evidence="2" type="ORF">SAMN02983006_02160</name>
</gene>
<reference evidence="2 3" key="1">
    <citation type="submission" date="2016-10" db="EMBL/GenBank/DDBJ databases">
        <authorList>
            <person name="de Groot N.N."/>
        </authorList>
    </citation>
    <scope>NUCLEOTIDE SEQUENCE [LARGE SCALE GENOMIC DNA]</scope>
    <source>
        <strain evidence="2 3">ATCC 51327</strain>
    </source>
</reference>
<dbReference type="Proteomes" id="UP000199006">
    <property type="component" value="Unassembled WGS sequence"/>
</dbReference>
<dbReference type="PANTHER" id="PTHR39193:SF1">
    <property type="entry name" value="5-DEOXY-GLUCURONATE ISOMERASE"/>
    <property type="match status" value="1"/>
</dbReference>
<evidence type="ECO:0000313" key="2">
    <source>
        <dbReference type="EMBL" id="SFL83893.1"/>
    </source>
</evidence>
<dbReference type="GO" id="GO:0008880">
    <property type="term" value="F:glucuronate isomerase activity"/>
    <property type="evidence" value="ECO:0007669"/>
    <property type="project" value="InterPro"/>
</dbReference>
<sequence>MLIKNKINLETGYSSITEVDGKYSTMLMDVGVLKLKAGQSKEILEPAKESAYLLLTGKISLAWENNQQEIERNSCFDEEPTVLHVSRETKVRITAVRESEILIQKTRNKKDFAAVFYLPGDYRVDTFGEGLMNGTATRIVRTVFDYENAPYSNMVLGESLTYPGKWSSYPPHTHAQPEVYYYRFNKEQGFGCAFVGDQINKVTHNDTVTIPGGLAHPQTAAPGYAMYICWMIRHLEENPWIDRVDEPEHKWLYNPAAKIWPAE</sequence>
<dbReference type="InterPro" id="IPR014710">
    <property type="entry name" value="RmlC-like_jellyroll"/>
</dbReference>
<dbReference type="GO" id="GO:0019310">
    <property type="term" value="P:inositol catabolic process"/>
    <property type="evidence" value="ECO:0007669"/>
    <property type="project" value="InterPro"/>
</dbReference>
<dbReference type="InterPro" id="IPR024203">
    <property type="entry name" value="Deoxy-glucuronate_isom_IolB"/>
</dbReference>
<dbReference type="InterPro" id="IPR011051">
    <property type="entry name" value="RmlC_Cupin_sf"/>
</dbReference>
<evidence type="ECO:0000256" key="1">
    <source>
        <dbReference type="ARBA" id="ARBA00023235"/>
    </source>
</evidence>
<proteinExistence type="predicted"/>
<dbReference type="RefSeq" id="WP_089862203.1">
    <property type="nucleotide sequence ID" value="NZ_FOTI01000035.1"/>
</dbReference>
<keyword evidence="3" id="KW-1185">Reference proteome</keyword>
<dbReference type="Gene3D" id="2.60.120.10">
    <property type="entry name" value="Jelly Rolls"/>
    <property type="match status" value="2"/>
</dbReference>
<protein>
    <submittedName>
        <fullName evidence="2">5-deoxyglucuronate isomerase</fullName>
    </submittedName>
</protein>
<name>A0A1I4KZ79_9FIRM</name>
<dbReference type="InterPro" id="IPR021120">
    <property type="entry name" value="KduI/IolB_isomerase"/>
</dbReference>
<dbReference type="Pfam" id="PF04962">
    <property type="entry name" value="KduI"/>
    <property type="match status" value="1"/>
</dbReference>
<evidence type="ECO:0000313" key="3">
    <source>
        <dbReference type="Proteomes" id="UP000199006"/>
    </source>
</evidence>
<accession>A0A1I4KZ79</accession>
<dbReference type="EMBL" id="FOTI01000035">
    <property type="protein sequence ID" value="SFL83893.1"/>
    <property type="molecule type" value="Genomic_DNA"/>
</dbReference>
<dbReference type="PIRSF" id="PIRSF036628">
    <property type="entry name" value="IolB"/>
    <property type="match status" value="1"/>
</dbReference>
<dbReference type="PANTHER" id="PTHR39193">
    <property type="entry name" value="5-DEOXY-GLUCURONATE ISOMERASE"/>
    <property type="match status" value="1"/>
</dbReference>
<dbReference type="OrthoDB" id="9799936at2"/>
<dbReference type="AlphaFoldDB" id="A0A1I4KZ79"/>
<dbReference type="STRING" id="29563.SAMN02983006_02160"/>
<dbReference type="SUPFAM" id="SSF51182">
    <property type="entry name" value="RmlC-like cupins"/>
    <property type="match status" value="1"/>
</dbReference>